<evidence type="ECO:0000256" key="1">
    <source>
        <dbReference type="ARBA" id="ARBA00009477"/>
    </source>
</evidence>
<keyword evidence="2" id="KW-0175">Coiled coil</keyword>
<dbReference type="GO" id="GO:0015562">
    <property type="term" value="F:efflux transmembrane transporter activity"/>
    <property type="evidence" value="ECO:0007669"/>
    <property type="project" value="TreeGrafter"/>
</dbReference>
<dbReference type="SUPFAM" id="SSF111369">
    <property type="entry name" value="HlyD-like secretion proteins"/>
    <property type="match status" value="1"/>
</dbReference>
<gene>
    <name evidence="5" type="ORF">SAMN05216222_2483</name>
</gene>
<evidence type="ECO:0000259" key="4">
    <source>
        <dbReference type="Pfam" id="PF25917"/>
    </source>
</evidence>
<feature type="signal peptide" evidence="3">
    <location>
        <begin position="1"/>
        <end position="20"/>
    </location>
</feature>
<dbReference type="AlphaFoldDB" id="A0A1H1VQ40"/>
<comment type="similarity">
    <text evidence="1">Belongs to the membrane fusion protein (MFP) (TC 8.A.1) family.</text>
</comment>
<organism evidence="5 6">
    <name type="scientific">Pseudomonas prosekii</name>
    <dbReference type="NCBI Taxonomy" id="1148509"/>
    <lineage>
        <taxon>Bacteria</taxon>
        <taxon>Pseudomonadati</taxon>
        <taxon>Pseudomonadota</taxon>
        <taxon>Gammaproteobacteria</taxon>
        <taxon>Pseudomonadales</taxon>
        <taxon>Pseudomonadaceae</taxon>
        <taxon>Pseudomonas</taxon>
    </lineage>
</organism>
<dbReference type="Gene3D" id="1.10.287.470">
    <property type="entry name" value="Helix hairpin bin"/>
    <property type="match status" value="1"/>
</dbReference>
<dbReference type="InterPro" id="IPR006143">
    <property type="entry name" value="RND_pump_MFP"/>
</dbReference>
<keyword evidence="3" id="KW-0732">Signal</keyword>
<feature type="chain" id="PRO_5009263643" evidence="3">
    <location>
        <begin position="21"/>
        <end position="262"/>
    </location>
</feature>
<feature type="domain" description="Multidrug resistance protein MdtA-like barrel-sandwich hybrid" evidence="4">
    <location>
        <begin position="59"/>
        <end position="182"/>
    </location>
</feature>
<dbReference type="Gene3D" id="2.40.50.100">
    <property type="match status" value="1"/>
</dbReference>
<dbReference type="InterPro" id="IPR058625">
    <property type="entry name" value="MdtA-like_BSH"/>
</dbReference>
<dbReference type="GO" id="GO:1990281">
    <property type="term" value="C:efflux pump complex"/>
    <property type="evidence" value="ECO:0007669"/>
    <property type="project" value="TreeGrafter"/>
</dbReference>
<dbReference type="Gene3D" id="2.40.30.170">
    <property type="match status" value="1"/>
</dbReference>
<dbReference type="PANTHER" id="PTHR30469">
    <property type="entry name" value="MULTIDRUG RESISTANCE PROTEIN MDTA"/>
    <property type="match status" value="1"/>
</dbReference>
<dbReference type="Proteomes" id="UP000198481">
    <property type="component" value="Chromosome I"/>
</dbReference>
<accession>A0A1H1VQ40</accession>
<sequence length="262" mass="27852">MPRFCSWVLGLTFVTCAVQAQTPAADDPLLDSSAVASAGAAPASSEARGVLRARDQAVLASELPGRVVELPFSEGESFKKGDTLAKFDCSGFQAQLNAAQAASRGASEELAHNRQLAALNSVGRFEVARAEAKVSETQAQSQVYQVQVRRCSVLAPFDGQVVERKVQRYESVAAGAPLLDVVDNRTLEIHLLIPSRWMGKLKPGQTFSFVPDETGQPLDATVKRLGARIDEGSQTLLLVATLPNANGLLAGMSGTARFAELK</sequence>
<dbReference type="PANTHER" id="PTHR30469:SF15">
    <property type="entry name" value="HLYD FAMILY OF SECRETION PROTEINS"/>
    <property type="match status" value="1"/>
</dbReference>
<dbReference type="RefSeq" id="WP_092275314.1">
    <property type="nucleotide sequence ID" value="NZ_LT629762.1"/>
</dbReference>
<dbReference type="Pfam" id="PF25917">
    <property type="entry name" value="BSH_RND"/>
    <property type="match status" value="1"/>
</dbReference>
<dbReference type="STRING" id="1148509.SAMN05216222_2483"/>
<evidence type="ECO:0000313" key="5">
    <source>
        <dbReference type="EMBL" id="SDS86843.1"/>
    </source>
</evidence>
<dbReference type="EMBL" id="LT629762">
    <property type="protein sequence ID" value="SDS86843.1"/>
    <property type="molecule type" value="Genomic_DNA"/>
</dbReference>
<evidence type="ECO:0000256" key="2">
    <source>
        <dbReference type="ARBA" id="ARBA00023054"/>
    </source>
</evidence>
<reference evidence="5 6" key="1">
    <citation type="submission" date="2016-10" db="EMBL/GenBank/DDBJ databases">
        <authorList>
            <person name="de Groot N.N."/>
        </authorList>
    </citation>
    <scope>NUCLEOTIDE SEQUENCE [LARGE SCALE GENOMIC DNA]</scope>
    <source>
        <strain evidence="5 6">LMG 26867</strain>
    </source>
</reference>
<name>A0A1H1VQ40_9PSED</name>
<dbReference type="NCBIfam" id="TIGR01730">
    <property type="entry name" value="RND_mfp"/>
    <property type="match status" value="1"/>
</dbReference>
<evidence type="ECO:0000313" key="6">
    <source>
        <dbReference type="Proteomes" id="UP000198481"/>
    </source>
</evidence>
<evidence type="ECO:0000256" key="3">
    <source>
        <dbReference type="SAM" id="SignalP"/>
    </source>
</evidence>
<protein>
    <submittedName>
        <fullName evidence="5">RND family efflux transporter, MFP subunit</fullName>
    </submittedName>
</protein>
<proteinExistence type="inferred from homology"/>